<dbReference type="InterPro" id="IPR050275">
    <property type="entry name" value="PGM_Phosphatase"/>
</dbReference>
<proteinExistence type="predicted"/>
<dbReference type="InterPro" id="IPR001345">
    <property type="entry name" value="PG/BPGM_mutase_AS"/>
</dbReference>
<accession>A0ABX8SP36</accession>
<evidence type="ECO:0000256" key="2">
    <source>
        <dbReference type="ARBA" id="ARBA00023235"/>
    </source>
</evidence>
<dbReference type="EMBL" id="CP079216">
    <property type="protein sequence ID" value="QXT63963.1"/>
    <property type="molecule type" value="Genomic_DNA"/>
</dbReference>
<dbReference type="PROSITE" id="PS00175">
    <property type="entry name" value="PG_MUTASE"/>
    <property type="match status" value="1"/>
</dbReference>
<name>A0ABX8SP36_9ACTN</name>
<evidence type="ECO:0000256" key="1">
    <source>
        <dbReference type="ARBA" id="ARBA00023152"/>
    </source>
</evidence>
<dbReference type="PANTHER" id="PTHR48100">
    <property type="entry name" value="BROAD-SPECIFICITY PHOSPHATASE YOR283W-RELATED"/>
    <property type="match status" value="1"/>
</dbReference>
<dbReference type="InterPro" id="IPR013078">
    <property type="entry name" value="His_Pase_superF_clade-1"/>
</dbReference>
<dbReference type="Proteomes" id="UP000824504">
    <property type="component" value="Chromosome"/>
</dbReference>
<dbReference type="PIRSF" id="PIRSF000709">
    <property type="entry name" value="6PFK_2-Ptase"/>
    <property type="match status" value="1"/>
</dbReference>
<dbReference type="SMART" id="SM00855">
    <property type="entry name" value="PGAM"/>
    <property type="match status" value="1"/>
</dbReference>
<dbReference type="PANTHER" id="PTHR48100:SF1">
    <property type="entry name" value="HISTIDINE PHOSPHATASE FAMILY PROTEIN-RELATED"/>
    <property type="match status" value="1"/>
</dbReference>
<gene>
    <name evidence="3" type="ORF">KDB89_05785</name>
</gene>
<dbReference type="Pfam" id="PF00300">
    <property type="entry name" value="His_Phos_1"/>
    <property type="match status" value="1"/>
</dbReference>
<sequence length="185" mass="20442">MILHLVRHGQSTWNVEHRVQGQTMHPPLTELGRRQADLAREALRTVPLTAVLTSDQTRAVQTADIVAQPHRLIPLPTPLLREQALGDLEGRHYDELEPQAVPKGTHISEVRWGHGESLADVAVRMRELLTLLGAVYPADAQLALVGHGDALRVLASVLRGGSHRDVDFEAYPTWPNGHVETLELS</sequence>
<keyword evidence="2" id="KW-0413">Isomerase</keyword>
<dbReference type="RefSeq" id="WP_219083889.1">
    <property type="nucleotide sequence ID" value="NZ_CP079216.1"/>
</dbReference>
<organism evidence="3 4">
    <name type="scientific">Tessaracoccus palaemonis</name>
    <dbReference type="NCBI Taxonomy" id="2829499"/>
    <lineage>
        <taxon>Bacteria</taxon>
        <taxon>Bacillati</taxon>
        <taxon>Actinomycetota</taxon>
        <taxon>Actinomycetes</taxon>
        <taxon>Propionibacteriales</taxon>
        <taxon>Propionibacteriaceae</taxon>
        <taxon>Tessaracoccus</taxon>
    </lineage>
</organism>
<keyword evidence="1" id="KW-0324">Glycolysis</keyword>
<dbReference type="CDD" id="cd07067">
    <property type="entry name" value="HP_PGM_like"/>
    <property type="match status" value="1"/>
</dbReference>
<evidence type="ECO:0000313" key="4">
    <source>
        <dbReference type="Proteomes" id="UP000824504"/>
    </source>
</evidence>
<reference evidence="3 4" key="1">
    <citation type="submission" date="2021-07" db="EMBL/GenBank/DDBJ databases">
        <title>complete genome sequencing of Tessaracoccus sp.J1M15.</title>
        <authorList>
            <person name="Bae J.-W."/>
            <person name="Kim D.-y."/>
        </authorList>
    </citation>
    <scope>NUCLEOTIDE SEQUENCE [LARGE SCALE GENOMIC DNA]</scope>
    <source>
        <strain evidence="3 4">J1M15</strain>
    </source>
</reference>
<protein>
    <submittedName>
        <fullName evidence="3">Histidine phosphatase family protein</fullName>
    </submittedName>
</protein>
<keyword evidence="4" id="KW-1185">Reference proteome</keyword>
<evidence type="ECO:0000313" key="3">
    <source>
        <dbReference type="EMBL" id="QXT63963.1"/>
    </source>
</evidence>